<evidence type="ECO:0000313" key="1">
    <source>
        <dbReference type="Proteomes" id="UP001732720"/>
    </source>
</evidence>
<sequence length="154" mass="17806">MNLVLYKKWNHQQVADLLHQETESGRGIMEEPELTLVSTSDISIAEADFANLTLEENRENETKSFVQVGEFLPLLSETPDCPAVSENKPTGNLQEPFVKRKKSLMEKAFQRQKEIQSKTVNFQPCTASYRLYDQLAEVKMLKTEQEQKNFTRKH</sequence>
<keyword evidence="1" id="KW-1185">Reference proteome</keyword>
<organism evidence="1 2">
    <name type="scientific">Castor canadensis</name>
    <name type="common">American beaver</name>
    <dbReference type="NCBI Taxonomy" id="51338"/>
    <lineage>
        <taxon>Eukaryota</taxon>
        <taxon>Metazoa</taxon>
        <taxon>Chordata</taxon>
        <taxon>Craniata</taxon>
        <taxon>Vertebrata</taxon>
        <taxon>Euteleostomi</taxon>
        <taxon>Mammalia</taxon>
        <taxon>Eutheria</taxon>
        <taxon>Euarchontoglires</taxon>
        <taxon>Glires</taxon>
        <taxon>Rodentia</taxon>
        <taxon>Castorimorpha</taxon>
        <taxon>Castoridae</taxon>
        <taxon>Castor</taxon>
    </lineage>
</organism>
<accession>A0AC58L5V0</accession>
<protein>
    <submittedName>
        <fullName evidence="2">Centrosomal protein of 295 kDa-like</fullName>
    </submittedName>
</protein>
<name>A0AC58L5V0_CASCN</name>
<dbReference type="Proteomes" id="UP001732720">
    <property type="component" value="Chromosome 15"/>
</dbReference>
<proteinExistence type="predicted"/>
<reference evidence="2" key="1">
    <citation type="submission" date="2025-08" db="UniProtKB">
        <authorList>
            <consortium name="RefSeq"/>
        </authorList>
    </citation>
    <scope>IDENTIFICATION</scope>
</reference>
<gene>
    <name evidence="2" type="primary">LOC109676523</name>
</gene>
<evidence type="ECO:0000313" key="2">
    <source>
        <dbReference type="RefSeq" id="XP_073912539.1"/>
    </source>
</evidence>
<dbReference type="RefSeq" id="XP_073912539.1">
    <property type="nucleotide sequence ID" value="XM_074056438.1"/>
</dbReference>